<reference evidence="3 4" key="1">
    <citation type="submission" date="2020-08" db="EMBL/GenBank/DDBJ databases">
        <title>Genomic Encyclopedia of Type Strains, Phase IV (KMG-IV): sequencing the most valuable type-strain genomes for metagenomic binning, comparative biology and taxonomic classification.</title>
        <authorList>
            <person name="Goeker M."/>
        </authorList>
    </citation>
    <scope>NUCLEOTIDE SEQUENCE [LARGE SCALE GENOMIC DNA]</scope>
    <source>
        <strain evidence="3 4">DSM 102983</strain>
    </source>
</reference>
<evidence type="ECO:0000259" key="2">
    <source>
        <dbReference type="Pfam" id="PF00534"/>
    </source>
</evidence>
<proteinExistence type="predicted"/>
<evidence type="ECO:0000256" key="1">
    <source>
        <dbReference type="SAM" id="Phobius"/>
    </source>
</evidence>
<dbReference type="CDD" id="cd03801">
    <property type="entry name" value="GT4_PimA-like"/>
    <property type="match status" value="1"/>
</dbReference>
<dbReference type="EMBL" id="JACHOC010000008">
    <property type="protein sequence ID" value="MBB4624092.1"/>
    <property type="molecule type" value="Genomic_DNA"/>
</dbReference>
<keyword evidence="1" id="KW-0472">Membrane</keyword>
<feature type="transmembrane region" description="Helical" evidence="1">
    <location>
        <begin position="91"/>
        <end position="112"/>
    </location>
</feature>
<accession>A0ABR6KRG0</accession>
<organism evidence="3 4">
    <name type="scientific">Parabacteroides faecis</name>
    <dbReference type="NCBI Taxonomy" id="1217282"/>
    <lineage>
        <taxon>Bacteria</taxon>
        <taxon>Pseudomonadati</taxon>
        <taxon>Bacteroidota</taxon>
        <taxon>Bacteroidia</taxon>
        <taxon>Bacteroidales</taxon>
        <taxon>Tannerellaceae</taxon>
        <taxon>Parabacteroides</taxon>
    </lineage>
</organism>
<keyword evidence="1" id="KW-0812">Transmembrane</keyword>
<evidence type="ECO:0000313" key="3">
    <source>
        <dbReference type="EMBL" id="MBB4624092.1"/>
    </source>
</evidence>
<dbReference type="Pfam" id="PF00534">
    <property type="entry name" value="Glycos_transf_1"/>
    <property type="match status" value="1"/>
</dbReference>
<dbReference type="PANTHER" id="PTHR12526">
    <property type="entry name" value="GLYCOSYLTRANSFERASE"/>
    <property type="match status" value="1"/>
</dbReference>
<dbReference type="RefSeq" id="WP_122376028.1">
    <property type="nucleotide sequence ID" value="NZ_BMPB01000011.1"/>
</dbReference>
<protein>
    <submittedName>
        <fullName evidence="3">Glycosyltransferase involved in cell wall biosynthesis</fullName>
    </submittedName>
</protein>
<name>A0ABR6KRG0_9BACT</name>
<comment type="caution">
    <text evidence="3">The sequence shown here is derived from an EMBL/GenBank/DDBJ whole genome shotgun (WGS) entry which is preliminary data.</text>
</comment>
<sequence length="355" mass="41156">MKKIVCFHLYNDYSGSPKVFSMIIRGLLSKGYQIELYTSRTEGFLTDIDGVTYHTFSYKWTKSKVMTLFRMFYAQLYIFISSLKYKQKKDTLFYINTICPVGAAFSALLNHIPVLYHVHEKYVNPNALHLFYEKTWKICATRTIFVSKYLQKQYDKKNMESVVVYNTLSEEFLSHIEIKNKRSRPYNILMISSLKIYKGVDVLVELAKRLPQYNFSLVLNSSQSEITSFFSGISSNLKIYPAQPTVYKFLHEADLVLNLSNPSLWVETFGLTLLEAMAYQLPVICPPVGGPIELVKNDENGFCIDSRNMDELIEKIIYILESGNYERLSKNAKAQSLLFDYGNMIDEIENQIKRV</sequence>
<gene>
    <name evidence="3" type="ORF">GGQ57_004016</name>
</gene>
<dbReference type="SUPFAM" id="SSF53756">
    <property type="entry name" value="UDP-Glycosyltransferase/glycogen phosphorylase"/>
    <property type="match status" value="1"/>
</dbReference>
<dbReference type="InterPro" id="IPR001296">
    <property type="entry name" value="Glyco_trans_1"/>
</dbReference>
<keyword evidence="1" id="KW-1133">Transmembrane helix</keyword>
<dbReference type="Proteomes" id="UP000533637">
    <property type="component" value="Unassembled WGS sequence"/>
</dbReference>
<dbReference type="PANTHER" id="PTHR12526:SF630">
    <property type="entry name" value="GLYCOSYLTRANSFERASE"/>
    <property type="match status" value="1"/>
</dbReference>
<dbReference type="Gene3D" id="3.40.50.2000">
    <property type="entry name" value="Glycogen Phosphorylase B"/>
    <property type="match status" value="2"/>
</dbReference>
<evidence type="ECO:0000313" key="4">
    <source>
        <dbReference type="Proteomes" id="UP000533637"/>
    </source>
</evidence>
<keyword evidence="4" id="KW-1185">Reference proteome</keyword>
<feature type="domain" description="Glycosyl transferase family 1" evidence="2">
    <location>
        <begin position="177"/>
        <end position="334"/>
    </location>
</feature>